<dbReference type="SUPFAM" id="SSF102114">
    <property type="entry name" value="Radical SAM enzymes"/>
    <property type="match status" value="1"/>
</dbReference>
<dbReference type="Pfam" id="PF04055">
    <property type="entry name" value="Radical_SAM"/>
    <property type="match status" value="1"/>
</dbReference>
<evidence type="ECO:0000313" key="9">
    <source>
        <dbReference type="EMBL" id="BDS15507.1"/>
    </source>
</evidence>
<dbReference type="SFLD" id="SFLDG01067">
    <property type="entry name" value="SPASM/twitch_domain_containing"/>
    <property type="match status" value="1"/>
</dbReference>
<evidence type="ECO:0000256" key="2">
    <source>
        <dbReference type="ARBA" id="ARBA00022485"/>
    </source>
</evidence>
<keyword evidence="7" id="KW-0411">Iron-sulfur</keyword>
<dbReference type="GO" id="GO:0051539">
    <property type="term" value="F:4 iron, 4 sulfur cluster binding"/>
    <property type="evidence" value="ECO:0007669"/>
    <property type="project" value="UniProtKB-KW"/>
</dbReference>
<name>A0A916DX49_9BACT</name>
<keyword evidence="6" id="KW-0408">Iron</keyword>
<keyword evidence="4" id="KW-0479">Metal-binding</keyword>
<comment type="cofactor">
    <cofactor evidence="1">
        <name>[4Fe-4S] cluster</name>
        <dbReference type="ChEBI" id="CHEBI:49883"/>
    </cofactor>
</comment>
<dbReference type="SFLD" id="SFLDS00029">
    <property type="entry name" value="Radical_SAM"/>
    <property type="match status" value="1"/>
</dbReference>
<evidence type="ECO:0000256" key="4">
    <source>
        <dbReference type="ARBA" id="ARBA00022723"/>
    </source>
</evidence>
<dbReference type="GO" id="GO:0016491">
    <property type="term" value="F:oxidoreductase activity"/>
    <property type="evidence" value="ECO:0007669"/>
    <property type="project" value="UniProtKB-KW"/>
</dbReference>
<dbReference type="KEGG" id="aup:AsAng_0062910"/>
<evidence type="ECO:0000256" key="7">
    <source>
        <dbReference type="ARBA" id="ARBA00023014"/>
    </source>
</evidence>
<dbReference type="InterPro" id="IPR007197">
    <property type="entry name" value="rSAM"/>
</dbReference>
<keyword evidence="10" id="KW-1185">Reference proteome</keyword>
<gene>
    <name evidence="9" type="ORF">AsAng_0062910</name>
</gene>
<evidence type="ECO:0000256" key="5">
    <source>
        <dbReference type="ARBA" id="ARBA00023002"/>
    </source>
</evidence>
<keyword evidence="3" id="KW-0949">S-adenosyl-L-methionine</keyword>
<keyword evidence="5" id="KW-0560">Oxidoreductase</keyword>
<dbReference type="AlphaFoldDB" id="A0A916DX49"/>
<evidence type="ECO:0000256" key="6">
    <source>
        <dbReference type="ARBA" id="ARBA00023004"/>
    </source>
</evidence>
<dbReference type="InterPro" id="IPR013785">
    <property type="entry name" value="Aldolase_TIM"/>
</dbReference>
<keyword evidence="2" id="KW-0004">4Fe-4S</keyword>
<dbReference type="RefSeq" id="WP_264790653.1">
    <property type="nucleotide sequence ID" value="NZ_AP026867.1"/>
</dbReference>
<sequence>MKKLFSIPSIRRKRYDLKVAKLVMAAAADPYRPLVAHFLITKRCNLSCGYCFEYDNVSPPIPLDTLKARIDEFKRLKVVFVTLNGGEPLMHPNIVELVRYIYDAGMVPMMNSNGFLLKPALIQQLNDAGLYAIQISCDGMKKNKVSRKTMDILRPKLDLLAELAEFKVRINTVLGACPPQEAIAVTQIVLDLGFDAQCSLLRDANGAAIPLNKENQDAYFAIRKMRGRLPAILNDGFQLPLVNGEENDWKCRSGARYFHIDEHGLVHLCQPRSGFPAKHISDYNKETIKACFHMYKSCSKRCAHAYAHIGSRLDTFRHQEDF</sequence>
<organism evidence="9 10">
    <name type="scientific">Aureispira anguillae</name>
    <dbReference type="NCBI Taxonomy" id="2864201"/>
    <lineage>
        <taxon>Bacteria</taxon>
        <taxon>Pseudomonadati</taxon>
        <taxon>Bacteroidota</taxon>
        <taxon>Saprospiria</taxon>
        <taxon>Saprospirales</taxon>
        <taxon>Saprospiraceae</taxon>
        <taxon>Aureispira</taxon>
    </lineage>
</organism>
<evidence type="ECO:0000256" key="1">
    <source>
        <dbReference type="ARBA" id="ARBA00001966"/>
    </source>
</evidence>
<dbReference type="PANTHER" id="PTHR11228">
    <property type="entry name" value="RADICAL SAM DOMAIN PROTEIN"/>
    <property type="match status" value="1"/>
</dbReference>
<dbReference type="Gene3D" id="3.20.20.70">
    <property type="entry name" value="Aldolase class I"/>
    <property type="match status" value="1"/>
</dbReference>
<dbReference type="EMBL" id="AP026867">
    <property type="protein sequence ID" value="BDS15507.1"/>
    <property type="molecule type" value="Genomic_DNA"/>
</dbReference>
<dbReference type="InterPro" id="IPR050377">
    <property type="entry name" value="Radical_SAM_PqqE_MftC-like"/>
</dbReference>
<dbReference type="GO" id="GO:0046872">
    <property type="term" value="F:metal ion binding"/>
    <property type="evidence" value="ECO:0007669"/>
    <property type="project" value="UniProtKB-KW"/>
</dbReference>
<feature type="domain" description="Radical SAM core" evidence="8">
    <location>
        <begin position="30"/>
        <end position="240"/>
    </location>
</feature>
<evidence type="ECO:0000256" key="3">
    <source>
        <dbReference type="ARBA" id="ARBA00022691"/>
    </source>
</evidence>
<evidence type="ECO:0000259" key="8">
    <source>
        <dbReference type="PROSITE" id="PS51918"/>
    </source>
</evidence>
<dbReference type="PROSITE" id="PS51918">
    <property type="entry name" value="RADICAL_SAM"/>
    <property type="match status" value="1"/>
</dbReference>
<evidence type="ECO:0000313" key="10">
    <source>
        <dbReference type="Proteomes" id="UP001060919"/>
    </source>
</evidence>
<dbReference type="CDD" id="cd01335">
    <property type="entry name" value="Radical_SAM"/>
    <property type="match status" value="1"/>
</dbReference>
<reference evidence="9" key="1">
    <citation type="submission" date="2022-09" db="EMBL/GenBank/DDBJ databases">
        <title>Aureispira anguillicida sp. nov., isolated from Leptocephalus of Japanese eel Anguilla japonica.</title>
        <authorList>
            <person name="Yuasa K."/>
            <person name="Mekata T."/>
            <person name="Ikunari K."/>
        </authorList>
    </citation>
    <scope>NUCLEOTIDE SEQUENCE</scope>
    <source>
        <strain evidence="9">EL160426</strain>
    </source>
</reference>
<dbReference type="PROSITE" id="PS01305">
    <property type="entry name" value="MOAA_NIFB_PQQE"/>
    <property type="match status" value="1"/>
</dbReference>
<dbReference type="InterPro" id="IPR000385">
    <property type="entry name" value="MoaA_NifB_PqqE_Fe-S-bd_CS"/>
</dbReference>
<dbReference type="InterPro" id="IPR058240">
    <property type="entry name" value="rSAM_sf"/>
</dbReference>
<proteinExistence type="predicted"/>
<dbReference type="PANTHER" id="PTHR11228:SF7">
    <property type="entry name" value="PQQA PEPTIDE CYCLASE"/>
    <property type="match status" value="1"/>
</dbReference>
<dbReference type="Proteomes" id="UP001060919">
    <property type="component" value="Chromosome"/>
</dbReference>
<accession>A0A916DX49</accession>
<protein>
    <submittedName>
        <fullName evidence="9">Radical SAM protein</fullName>
    </submittedName>
</protein>